<comment type="caution">
    <text evidence="1">The sequence shown here is derived from an EMBL/GenBank/DDBJ whole genome shotgun (WGS) entry which is preliminary data.</text>
</comment>
<dbReference type="PROSITE" id="PS51257">
    <property type="entry name" value="PROKAR_LIPOPROTEIN"/>
    <property type="match status" value="1"/>
</dbReference>
<dbReference type="EMBL" id="JBCEVZ010000016">
    <property type="protein sequence ID" value="MEL5994316.1"/>
    <property type="molecule type" value="Genomic_DNA"/>
</dbReference>
<accession>A0ABU9LVB8</accession>
<name>A0ABU9LVB8_9BACT</name>
<evidence type="ECO:0008006" key="3">
    <source>
        <dbReference type="Google" id="ProtNLM"/>
    </source>
</evidence>
<keyword evidence="2" id="KW-1185">Reference proteome</keyword>
<gene>
    <name evidence="1" type="ORF">AAFH49_08855</name>
</gene>
<organism evidence="1 2">
    <name type="scientific">Hymenobacter segetis</name>
    <dbReference type="NCBI Taxonomy" id="2025509"/>
    <lineage>
        <taxon>Bacteria</taxon>
        <taxon>Pseudomonadati</taxon>
        <taxon>Bacteroidota</taxon>
        <taxon>Cytophagia</taxon>
        <taxon>Cytophagales</taxon>
        <taxon>Hymenobacteraceae</taxon>
        <taxon>Hymenobacter</taxon>
    </lineage>
</organism>
<sequence length="206" mass="22199">MKKLLFSLLPLALLAGTSSCRDQARIPEPVVDSVPLILPEINPKKSYFDVTASRLSINSATASNIARPVFEFVVNPSKGQAEIQTVELYKSYLRGSRLGPRVKVRDLTSFPVTITMDSQEAIADLYPSSPITGQTAPLPIKATTASAINRIELPTIAQSAIVFTFEYVMKDGRRIVLTPLSTTEGTVGAPTGTMVNAPYAAVALFK</sequence>
<evidence type="ECO:0000313" key="2">
    <source>
        <dbReference type="Proteomes" id="UP001479606"/>
    </source>
</evidence>
<proteinExistence type="predicted"/>
<dbReference type="RefSeq" id="WP_342297426.1">
    <property type="nucleotide sequence ID" value="NZ_JBCEVZ010000016.1"/>
</dbReference>
<protein>
    <recommendedName>
        <fullName evidence="3">DUF1735 domain-containing protein</fullName>
    </recommendedName>
</protein>
<reference evidence="1 2" key="1">
    <citation type="journal article" date="2018" name="Arch. Microbiol.">
        <title>Hymenobacter segetis sp. nov., isolated from soil.</title>
        <authorList>
            <person name="Ten L.N."/>
            <person name="Lim S.J."/>
            <person name="Kim B.O."/>
            <person name="Kang I.K."/>
            <person name="Jung H.Y."/>
        </authorList>
    </citation>
    <scope>NUCLEOTIDE SEQUENCE [LARGE SCALE GENOMIC DNA]</scope>
    <source>
        <strain evidence="1 2">S7-3-11</strain>
    </source>
</reference>
<dbReference type="Proteomes" id="UP001479606">
    <property type="component" value="Unassembled WGS sequence"/>
</dbReference>
<evidence type="ECO:0000313" key="1">
    <source>
        <dbReference type="EMBL" id="MEL5994316.1"/>
    </source>
</evidence>